<dbReference type="STRING" id="43775.SAMN04489760_11765"/>
<dbReference type="Gene3D" id="3.60.15.10">
    <property type="entry name" value="Ribonuclease Z/Hydroxyacylglutathione hydrolase-like"/>
    <property type="match status" value="1"/>
</dbReference>
<dbReference type="OrthoDB" id="9803916at2"/>
<proteinExistence type="predicted"/>
<dbReference type="SMART" id="SM00849">
    <property type="entry name" value="Lactamase_B"/>
    <property type="match status" value="1"/>
</dbReference>
<keyword evidence="5" id="KW-1185">Reference proteome</keyword>
<dbReference type="Gene3D" id="3.40.50.10890">
    <property type="match status" value="1"/>
</dbReference>
<dbReference type="Pfam" id="PF00753">
    <property type="entry name" value="Lactamase_B"/>
    <property type="match status" value="1"/>
</dbReference>
<name>A0A1H7YQB9_9BACT</name>
<dbReference type="PANTHER" id="PTHR11203:SF37">
    <property type="entry name" value="INTEGRATOR COMPLEX SUBUNIT 11"/>
    <property type="match status" value="1"/>
</dbReference>
<dbReference type="InterPro" id="IPR050698">
    <property type="entry name" value="MBL"/>
</dbReference>
<dbReference type="SMART" id="SM01027">
    <property type="entry name" value="Beta-Casp"/>
    <property type="match status" value="1"/>
</dbReference>
<evidence type="ECO:0000313" key="4">
    <source>
        <dbReference type="EMBL" id="SEM48165.1"/>
    </source>
</evidence>
<feature type="domain" description="Metallo-beta-lactamase" evidence="2">
    <location>
        <begin position="17"/>
        <end position="220"/>
    </location>
</feature>
<dbReference type="EMBL" id="FOBS01000017">
    <property type="protein sequence ID" value="SEM48165.1"/>
    <property type="molecule type" value="Genomic_DNA"/>
</dbReference>
<feature type="domain" description="Beta-Casp" evidence="3">
    <location>
        <begin position="236"/>
        <end position="371"/>
    </location>
</feature>
<gene>
    <name evidence="4" type="ORF">SAMN04489760_11765</name>
</gene>
<dbReference type="Pfam" id="PF10996">
    <property type="entry name" value="Beta-Casp"/>
    <property type="match status" value="1"/>
</dbReference>
<dbReference type="RefSeq" id="WP_093883896.1">
    <property type="nucleotide sequence ID" value="NZ_FOBS01000017.1"/>
</dbReference>
<dbReference type="AlphaFoldDB" id="A0A1H7YQB9"/>
<dbReference type="InterPro" id="IPR022712">
    <property type="entry name" value="Beta_Casp"/>
</dbReference>
<evidence type="ECO:0000259" key="3">
    <source>
        <dbReference type="SMART" id="SM01027"/>
    </source>
</evidence>
<dbReference type="Proteomes" id="UP000198744">
    <property type="component" value="Unassembled WGS sequence"/>
</dbReference>
<protein>
    <submittedName>
        <fullName evidence="4">Metallo-beta-lactamase family protein</fullName>
    </submittedName>
</protein>
<dbReference type="CDD" id="cd16295">
    <property type="entry name" value="TTHA0252-CPSF-like_MBL-fold"/>
    <property type="match status" value="1"/>
</dbReference>
<dbReference type="SUPFAM" id="SSF56281">
    <property type="entry name" value="Metallo-hydrolase/oxidoreductase"/>
    <property type="match status" value="1"/>
</dbReference>
<keyword evidence="1" id="KW-0378">Hydrolase</keyword>
<dbReference type="InterPro" id="IPR011108">
    <property type="entry name" value="RMMBL"/>
</dbReference>
<dbReference type="InterPro" id="IPR036866">
    <property type="entry name" value="RibonucZ/Hydroxyglut_hydro"/>
</dbReference>
<dbReference type="GO" id="GO:0004521">
    <property type="term" value="F:RNA endonuclease activity"/>
    <property type="evidence" value="ECO:0007669"/>
    <property type="project" value="TreeGrafter"/>
</dbReference>
<evidence type="ECO:0000313" key="5">
    <source>
        <dbReference type="Proteomes" id="UP000198744"/>
    </source>
</evidence>
<dbReference type="GO" id="GO:0016787">
    <property type="term" value="F:hydrolase activity"/>
    <property type="evidence" value="ECO:0007669"/>
    <property type="project" value="UniProtKB-KW"/>
</dbReference>
<sequence length="449" mass="49471">MLTPFKLTHLGGESCVTGSCHLVQANGLNILVDCGMVQGGDRALSLDDWPVRPPQIHYILLTHTHIDHIGRLPELVRRGFRGEILATHPTKALLIPMLHDALSFSDWGEEEATAVIRKIDELSWGFEYGEPFALKNGLRFTFSRAGHILGSAFVHLESESPHSSILFSGDLGAKDTPLLPDPDLPPACDLLVLESTYGDRFHESRSDRVERLGQVLVRAVSDGGKVFIPAFALGRVQELLYELNQLHTNEVLKDKFPQLAKLQRIPVMVDSPLGLELTKIASNLSEYWDREAKAQLRQGDHPLNFNHLYAVANHKDHLKLLESPGPMVILAGSGMCTGGRIVDHLKAGIEDPRNDIVFVGYQAHGTPGRYIQEYAGKPGGYVELEGERCSLGARIHVLGGYSAHADQKELIEWVQSMPEKPGSIKLVHGEAGARKVLGDDLRSRGYEVA</sequence>
<organism evidence="4 5">
    <name type="scientific">Syntrophus gentianae</name>
    <dbReference type="NCBI Taxonomy" id="43775"/>
    <lineage>
        <taxon>Bacteria</taxon>
        <taxon>Pseudomonadati</taxon>
        <taxon>Thermodesulfobacteriota</taxon>
        <taxon>Syntrophia</taxon>
        <taxon>Syntrophales</taxon>
        <taxon>Syntrophaceae</taxon>
        <taxon>Syntrophus</taxon>
    </lineage>
</organism>
<evidence type="ECO:0000259" key="2">
    <source>
        <dbReference type="SMART" id="SM00849"/>
    </source>
</evidence>
<dbReference type="PANTHER" id="PTHR11203">
    <property type="entry name" value="CLEAVAGE AND POLYADENYLATION SPECIFICITY FACTOR FAMILY MEMBER"/>
    <property type="match status" value="1"/>
</dbReference>
<dbReference type="Pfam" id="PF07521">
    <property type="entry name" value="RMMBL"/>
    <property type="match status" value="1"/>
</dbReference>
<dbReference type="InterPro" id="IPR001279">
    <property type="entry name" value="Metallo-B-lactamas"/>
</dbReference>
<accession>A0A1H7YQB9</accession>
<evidence type="ECO:0000256" key="1">
    <source>
        <dbReference type="ARBA" id="ARBA00022801"/>
    </source>
</evidence>
<reference evidence="4 5" key="1">
    <citation type="submission" date="2016-10" db="EMBL/GenBank/DDBJ databases">
        <authorList>
            <person name="de Groot N.N."/>
        </authorList>
    </citation>
    <scope>NUCLEOTIDE SEQUENCE [LARGE SCALE GENOMIC DNA]</scope>
    <source>
        <strain evidence="4 5">DSM 8423</strain>
    </source>
</reference>